<feature type="binding site" evidence="5">
    <location>
        <begin position="167"/>
        <end position="170"/>
    </location>
    <ligand>
        <name>GTP</name>
        <dbReference type="ChEBI" id="CHEBI:37565"/>
    </ligand>
</feature>
<dbReference type="CDD" id="cd03713">
    <property type="entry name" value="EFG_mtEFG_C"/>
    <property type="match status" value="1"/>
</dbReference>
<dbReference type="InterPro" id="IPR053905">
    <property type="entry name" value="EF-G-like_DII"/>
</dbReference>
<dbReference type="Proteomes" id="UP000837801">
    <property type="component" value="Unassembled WGS sequence"/>
</dbReference>
<keyword evidence="8" id="KW-1185">Reference proteome</keyword>
<dbReference type="InterPro" id="IPR005225">
    <property type="entry name" value="Small_GTP-bd"/>
</dbReference>
<dbReference type="InterPro" id="IPR035647">
    <property type="entry name" value="EFG_III/V"/>
</dbReference>
<keyword evidence="4 5" id="KW-0342">GTP-binding</keyword>
<dbReference type="Gene3D" id="3.40.50.300">
    <property type="entry name" value="P-loop containing nucleotide triphosphate hydrolases"/>
    <property type="match status" value="1"/>
</dbReference>
<dbReference type="PRINTS" id="PR00315">
    <property type="entry name" value="ELONGATNFCT"/>
</dbReference>
<dbReference type="GO" id="GO:0003924">
    <property type="term" value="F:GTPase activity"/>
    <property type="evidence" value="ECO:0007669"/>
    <property type="project" value="UniProtKB-UniRule"/>
</dbReference>
<gene>
    <name evidence="5" type="primary">MEF2</name>
    <name evidence="7" type="ORF">CLIB1423_03S07712</name>
</gene>
<reference evidence="7" key="1">
    <citation type="submission" date="2022-03" db="EMBL/GenBank/DDBJ databases">
        <authorList>
            <person name="Legras J.-L."/>
            <person name="Devillers H."/>
            <person name="Grondin C."/>
        </authorList>
    </citation>
    <scope>NUCLEOTIDE SEQUENCE</scope>
    <source>
        <strain evidence="7">CLIB 1423</strain>
    </source>
</reference>
<evidence type="ECO:0000256" key="4">
    <source>
        <dbReference type="ARBA" id="ARBA00023134"/>
    </source>
</evidence>
<dbReference type="FunFam" id="3.30.70.870:FF:000007">
    <property type="entry name" value="Ribosome-releasing factor 2, mitochondrial"/>
    <property type="match status" value="1"/>
</dbReference>
<evidence type="ECO:0000256" key="3">
    <source>
        <dbReference type="ARBA" id="ARBA00023128"/>
    </source>
</evidence>
<dbReference type="InterPro" id="IPR000640">
    <property type="entry name" value="EFG_V-like"/>
</dbReference>
<dbReference type="Gene3D" id="3.30.70.240">
    <property type="match status" value="1"/>
</dbReference>
<dbReference type="AlphaFoldDB" id="A0A9P0VXI1"/>
<dbReference type="SUPFAM" id="SSF50447">
    <property type="entry name" value="Translation proteins"/>
    <property type="match status" value="1"/>
</dbReference>
<evidence type="ECO:0000256" key="2">
    <source>
        <dbReference type="ARBA" id="ARBA00022917"/>
    </source>
</evidence>
<dbReference type="GO" id="GO:0032543">
    <property type="term" value="P:mitochondrial translation"/>
    <property type="evidence" value="ECO:0007669"/>
    <property type="project" value="UniProtKB-UniRule"/>
</dbReference>
<keyword evidence="2 5" id="KW-0648">Protein biosynthesis</keyword>
<dbReference type="HAMAP" id="MF_03059">
    <property type="entry name" value="mEF_G_2"/>
    <property type="match status" value="1"/>
</dbReference>
<dbReference type="SUPFAM" id="SSF52540">
    <property type="entry name" value="P-loop containing nucleoside triphosphate hydrolases"/>
    <property type="match status" value="1"/>
</dbReference>
<dbReference type="InterPro" id="IPR000795">
    <property type="entry name" value="T_Tr_GTP-bd_dom"/>
</dbReference>
<dbReference type="CDD" id="cd16262">
    <property type="entry name" value="EFG_III"/>
    <property type="match status" value="1"/>
</dbReference>
<sequence length="858" mass="95251">MIVRSIRLQGFRILSLQQRSLHSSFILSNTDVSLNAIPISRTRNIGIIAHIDAGKTTTTERMLFYSGKTNRIGNVDEGDTVTDYLPQERDRGITIQSAAISIPWNKHKINIIDTPGHADFTFEVIRSLRVLDGCVTILDAVAGVEAQTEKVWKQAHELGIPKICFVNKMDREGAGFSRTVKEIVSKLQTRVVLCNIPYFEDEIINGSHNAKFVGVLDVLHKKILKWNSDQDETGRDMVVSDIEENSQIYEMVYKSRESMIETLGEFDESLIDSFFENNEDYMKVPAEVIHKAIQKACISNFAVPVFCGASFRNIGVQPLMDSIVKYLPSPLEIKIPEVSSEKVKLGGKRKKNKNAAARSDTSLSPITEIVPVSMDSKKGLVVNGKPNLTTALAFKVITHPIRGVMTFIRVYSGKLQSNTNILNTRSGEIYRLGKLLLMHGDQPETVSSLSSGNIGVITGMVDEIVTGDTIVSAGNTSKNFTPIESNLKMLPIEIPPPVFSASIEPNTVGDKRHLEECIQVLLREDPSLHMSVDEETGQTVLSGMGELHLEIVGDRLIRDLKAKAQMGKVVVTYKESLTSPTELVTISDEDSGVCITLSIDSFEGPSDETEFANEDGSLLLETDNNIVVFEPNSMSASMVTALEDRRWKSEYTAEQLQDSIVQGCIASLQTGGPITRLPLHSTVIRIVNWEFPVDRATAGPASQLLNLTRHTLTKAINEHYQNQASNYTLLEPIMDVKVFVNTDTLGEVVQDLNSQRKATILSIEDDLGDGTLDNASWAKEESEKVYVPPDYTLTTSLSNELQAEIRNRKKIEAQAPLREMVGYLSKLRSLTQGRGTFDMAYHGMMRVSKDRVDRILYH</sequence>
<dbReference type="PROSITE" id="PS51722">
    <property type="entry name" value="G_TR_2"/>
    <property type="match status" value="1"/>
</dbReference>
<dbReference type="Pfam" id="PF14492">
    <property type="entry name" value="EFG_III"/>
    <property type="match status" value="1"/>
</dbReference>
<dbReference type="InterPro" id="IPR035649">
    <property type="entry name" value="EFG_V"/>
</dbReference>
<keyword evidence="1 5" id="KW-0547">Nucleotide-binding</keyword>
<comment type="function">
    <text evidence="5">Mitochondrial GTPase that mediates the disassembly of ribosomes from messenger RNA at the termination of mitochondrial protein biosynthesis. Not involved in the GTP-dependent ribosomal translocation step during translation elongation.</text>
</comment>
<feature type="binding site" evidence="5">
    <location>
        <begin position="49"/>
        <end position="56"/>
    </location>
    <ligand>
        <name>GTP</name>
        <dbReference type="ChEBI" id="CHEBI:37565"/>
    </ligand>
</feature>
<organism evidence="7 8">
    <name type="scientific">[Candida] railenensis</name>
    <dbReference type="NCBI Taxonomy" id="45579"/>
    <lineage>
        <taxon>Eukaryota</taxon>
        <taxon>Fungi</taxon>
        <taxon>Dikarya</taxon>
        <taxon>Ascomycota</taxon>
        <taxon>Saccharomycotina</taxon>
        <taxon>Pichiomycetes</taxon>
        <taxon>Debaryomycetaceae</taxon>
        <taxon>Kurtzmaniella</taxon>
    </lineage>
</organism>
<evidence type="ECO:0000256" key="5">
    <source>
        <dbReference type="HAMAP-Rule" id="MF_03059"/>
    </source>
</evidence>
<dbReference type="GO" id="GO:0005739">
    <property type="term" value="C:mitochondrion"/>
    <property type="evidence" value="ECO:0007669"/>
    <property type="project" value="UniProtKB-SubCell"/>
</dbReference>
<dbReference type="InterPro" id="IPR031157">
    <property type="entry name" value="G_TR_CS"/>
</dbReference>
<dbReference type="CDD" id="cd01886">
    <property type="entry name" value="EF-G"/>
    <property type="match status" value="1"/>
</dbReference>
<dbReference type="InterPro" id="IPR009000">
    <property type="entry name" value="Transl_B-barrel_sf"/>
</dbReference>
<dbReference type="OrthoDB" id="198619at2759"/>
<dbReference type="GO" id="GO:0032790">
    <property type="term" value="P:ribosome disassembly"/>
    <property type="evidence" value="ECO:0007669"/>
    <property type="project" value="UniProtKB-UniRule"/>
</dbReference>
<dbReference type="NCBIfam" id="TIGR00231">
    <property type="entry name" value="small_GTP"/>
    <property type="match status" value="1"/>
</dbReference>
<dbReference type="PROSITE" id="PS00301">
    <property type="entry name" value="G_TR_1"/>
    <property type="match status" value="1"/>
</dbReference>
<keyword evidence="3 5" id="KW-0496">Mitochondrion</keyword>
<dbReference type="InterPro" id="IPR041095">
    <property type="entry name" value="EFG_II"/>
</dbReference>
<evidence type="ECO:0000313" key="7">
    <source>
        <dbReference type="EMBL" id="CAH2351501.1"/>
    </source>
</evidence>
<dbReference type="InterPro" id="IPR027417">
    <property type="entry name" value="P-loop_NTPase"/>
</dbReference>
<accession>A0A9P0VXI1</accession>
<dbReference type="PANTHER" id="PTHR43261:SF1">
    <property type="entry name" value="RIBOSOME-RELEASING FACTOR 2, MITOCHONDRIAL"/>
    <property type="match status" value="1"/>
</dbReference>
<evidence type="ECO:0000256" key="1">
    <source>
        <dbReference type="ARBA" id="ARBA00022741"/>
    </source>
</evidence>
<feature type="domain" description="Tr-type G" evidence="6">
    <location>
        <begin position="40"/>
        <end position="331"/>
    </location>
</feature>
<dbReference type="InterPro" id="IPR030851">
    <property type="entry name" value="EFG2"/>
</dbReference>
<name>A0A9P0VXI1_9ASCO</name>
<dbReference type="SUPFAM" id="SSF54980">
    <property type="entry name" value="EF-G C-terminal domain-like"/>
    <property type="match status" value="2"/>
</dbReference>
<dbReference type="Gene3D" id="3.30.70.870">
    <property type="entry name" value="Elongation Factor G (Translational Gtpase), domain 3"/>
    <property type="match status" value="1"/>
</dbReference>
<protein>
    <recommendedName>
        <fullName evidence="5">Ribosome-releasing factor 2, mitochondrial</fullName>
        <shortName evidence="5">RRF2mt</shortName>
    </recommendedName>
    <alternativeName>
        <fullName evidence="5">Elongation factor G 2, mitochondrial</fullName>
        <shortName evidence="5">EF-G2mt</shortName>
        <shortName evidence="5">mEF-G 2</shortName>
    </alternativeName>
</protein>
<evidence type="ECO:0000313" key="8">
    <source>
        <dbReference type="Proteomes" id="UP000837801"/>
    </source>
</evidence>
<comment type="caution">
    <text evidence="7">The sequence shown here is derived from an EMBL/GenBank/DDBJ whole genome shotgun (WGS) entry which is preliminary data.</text>
</comment>
<dbReference type="Pfam" id="PF22042">
    <property type="entry name" value="EF-G_D2"/>
    <property type="match status" value="1"/>
</dbReference>
<evidence type="ECO:0000259" key="6">
    <source>
        <dbReference type="PROSITE" id="PS51722"/>
    </source>
</evidence>
<dbReference type="Gene3D" id="2.40.30.10">
    <property type="entry name" value="Translation factors"/>
    <property type="match status" value="1"/>
</dbReference>
<dbReference type="FunFam" id="3.40.50.300:FF:001636">
    <property type="entry name" value="Ribosome-releasing factor 2, mitochondrial"/>
    <property type="match status" value="1"/>
</dbReference>
<dbReference type="PANTHER" id="PTHR43261">
    <property type="entry name" value="TRANSLATION ELONGATION FACTOR G-RELATED"/>
    <property type="match status" value="1"/>
</dbReference>
<dbReference type="Pfam" id="PF00679">
    <property type="entry name" value="EFG_C"/>
    <property type="match status" value="1"/>
</dbReference>
<dbReference type="GO" id="GO:0005525">
    <property type="term" value="F:GTP binding"/>
    <property type="evidence" value="ECO:0007669"/>
    <property type="project" value="UniProtKB-UniRule"/>
</dbReference>
<comment type="similarity">
    <text evidence="5">Belongs to the TRAFAC class translation factor GTPase superfamily. Classic translation factor GTPase family. EF-G/EF-2 subfamily.</text>
</comment>
<proteinExistence type="inferred from homology"/>
<dbReference type="EMBL" id="CAKXYY010000003">
    <property type="protein sequence ID" value="CAH2351501.1"/>
    <property type="molecule type" value="Genomic_DNA"/>
</dbReference>
<comment type="subcellular location">
    <subcellularLocation>
        <location evidence="5">Mitochondrion</location>
    </subcellularLocation>
</comment>
<dbReference type="InterPro" id="IPR009022">
    <property type="entry name" value="EFG_III"/>
</dbReference>
<dbReference type="SMART" id="SM00838">
    <property type="entry name" value="EFG_C"/>
    <property type="match status" value="1"/>
</dbReference>
<feature type="binding site" evidence="5">
    <location>
        <begin position="113"/>
        <end position="117"/>
    </location>
    <ligand>
        <name>GTP</name>
        <dbReference type="ChEBI" id="CHEBI:37565"/>
    </ligand>
</feature>
<dbReference type="Pfam" id="PF00009">
    <property type="entry name" value="GTP_EFTU"/>
    <property type="match status" value="1"/>
</dbReference>